<dbReference type="GeneID" id="40308277"/>
<feature type="region of interest" description="Disordered" evidence="1">
    <location>
        <begin position="570"/>
        <end position="604"/>
    </location>
</feature>
<dbReference type="AlphaFoldDB" id="A0A2A9LX83"/>
<dbReference type="OrthoDB" id="10264738at2759"/>
<dbReference type="GO" id="GO:0004722">
    <property type="term" value="F:protein serine/threonine phosphatase activity"/>
    <property type="evidence" value="ECO:0007669"/>
    <property type="project" value="InterPro"/>
</dbReference>
<dbReference type="PROSITE" id="PS51746">
    <property type="entry name" value="PPM_2"/>
    <property type="match status" value="1"/>
</dbReference>
<evidence type="ECO:0000256" key="1">
    <source>
        <dbReference type="SAM" id="MobiDB-lite"/>
    </source>
</evidence>
<gene>
    <name evidence="3" type="ORF">BESB_032950</name>
</gene>
<evidence type="ECO:0000313" key="3">
    <source>
        <dbReference type="EMBL" id="PFH31098.1"/>
    </source>
</evidence>
<feature type="compositionally biased region" description="Basic and acidic residues" evidence="1">
    <location>
        <begin position="186"/>
        <end position="197"/>
    </location>
</feature>
<organism evidence="3 4">
    <name type="scientific">Besnoitia besnoiti</name>
    <name type="common">Apicomplexan protozoan</name>
    <dbReference type="NCBI Taxonomy" id="94643"/>
    <lineage>
        <taxon>Eukaryota</taxon>
        <taxon>Sar</taxon>
        <taxon>Alveolata</taxon>
        <taxon>Apicomplexa</taxon>
        <taxon>Conoidasida</taxon>
        <taxon>Coccidia</taxon>
        <taxon>Eucoccidiorida</taxon>
        <taxon>Eimeriorina</taxon>
        <taxon>Sarcocystidae</taxon>
        <taxon>Besnoitia</taxon>
    </lineage>
</organism>
<dbReference type="KEGG" id="bbes:BESB_032950"/>
<name>A0A2A9LX83_BESBE</name>
<feature type="compositionally biased region" description="Low complexity" evidence="1">
    <location>
        <begin position="322"/>
        <end position="332"/>
    </location>
</feature>
<feature type="compositionally biased region" description="Gly residues" evidence="1">
    <location>
        <begin position="358"/>
        <end position="368"/>
    </location>
</feature>
<dbReference type="STRING" id="94643.A0A2A9LX83"/>
<feature type="compositionally biased region" description="Basic and acidic residues" evidence="1">
    <location>
        <begin position="219"/>
        <end position="281"/>
    </location>
</feature>
<dbReference type="PANTHER" id="PTHR47992">
    <property type="entry name" value="PROTEIN PHOSPHATASE"/>
    <property type="match status" value="1"/>
</dbReference>
<feature type="compositionally biased region" description="Low complexity" evidence="1">
    <location>
        <begin position="73"/>
        <end position="84"/>
    </location>
</feature>
<evidence type="ECO:0000259" key="2">
    <source>
        <dbReference type="PROSITE" id="PS51746"/>
    </source>
</evidence>
<dbReference type="InterPro" id="IPR015655">
    <property type="entry name" value="PP2C"/>
</dbReference>
<dbReference type="InterPro" id="IPR001932">
    <property type="entry name" value="PPM-type_phosphatase-like_dom"/>
</dbReference>
<keyword evidence="4" id="KW-1185">Reference proteome</keyword>
<dbReference type="SMART" id="SM00332">
    <property type="entry name" value="PP2Cc"/>
    <property type="match status" value="1"/>
</dbReference>
<evidence type="ECO:0000313" key="4">
    <source>
        <dbReference type="Proteomes" id="UP000224006"/>
    </source>
</evidence>
<dbReference type="SUPFAM" id="SSF81606">
    <property type="entry name" value="PP2C-like"/>
    <property type="match status" value="1"/>
</dbReference>
<dbReference type="Pfam" id="PF00481">
    <property type="entry name" value="PP2C"/>
    <property type="match status" value="2"/>
</dbReference>
<dbReference type="Proteomes" id="UP000224006">
    <property type="component" value="Unassembled WGS sequence"/>
</dbReference>
<dbReference type="VEuPathDB" id="ToxoDB:BESB_032950"/>
<feature type="compositionally biased region" description="Polar residues" evidence="1">
    <location>
        <begin position="41"/>
        <end position="64"/>
    </location>
</feature>
<feature type="compositionally biased region" description="Low complexity" evidence="1">
    <location>
        <begin position="151"/>
        <end position="160"/>
    </location>
</feature>
<dbReference type="RefSeq" id="XP_029215107.1">
    <property type="nucleotide sequence ID" value="XM_029361887.1"/>
</dbReference>
<dbReference type="Gene3D" id="3.60.40.10">
    <property type="entry name" value="PPM-type phosphatase domain"/>
    <property type="match status" value="1"/>
</dbReference>
<reference evidence="3 4" key="1">
    <citation type="submission" date="2017-09" db="EMBL/GenBank/DDBJ databases">
        <title>Genome sequencing of Besnoitia besnoiti strain Bb-Ger1.</title>
        <authorList>
            <person name="Schares G."/>
            <person name="Venepally P."/>
            <person name="Lorenzi H.A."/>
        </authorList>
    </citation>
    <scope>NUCLEOTIDE SEQUENCE [LARGE SCALE GENOMIC DNA]</scope>
    <source>
        <strain evidence="3 4">Bb-Ger1</strain>
    </source>
</reference>
<feature type="compositionally biased region" description="Basic and acidic residues" evidence="1">
    <location>
        <begin position="128"/>
        <end position="145"/>
    </location>
</feature>
<feature type="compositionally biased region" description="Basic and acidic residues" evidence="1">
    <location>
        <begin position="407"/>
        <end position="421"/>
    </location>
</feature>
<dbReference type="EMBL" id="NWUJ01000017">
    <property type="protein sequence ID" value="PFH31098.1"/>
    <property type="molecule type" value="Genomic_DNA"/>
</dbReference>
<accession>A0A2A9LX83</accession>
<proteinExistence type="predicted"/>
<feature type="domain" description="PPM-type phosphatase" evidence="2">
    <location>
        <begin position="433"/>
        <end position="755"/>
    </location>
</feature>
<protein>
    <submittedName>
        <fullName evidence="3">Putative PP2C</fullName>
    </submittedName>
</protein>
<feature type="region of interest" description="Disordered" evidence="1">
    <location>
        <begin position="1"/>
        <end position="425"/>
    </location>
</feature>
<comment type="caution">
    <text evidence="3">The sequence shown here is derived from an EMBL/GenBank/DDBJ whole genome shotgun (WGS) entry which is preliminary data.</text>
</comment>
<feature type="compositionally biased region" description="Polar residues" evidence="1">
    <location>
        <begin position="382"/>
        <end position="393"/>
    </location>
</feature>
<sequence>MHRPYPHHYDTSPVSSPFGSADVSVELPKSPARGWGDGTNHPPSTQDAHNNVAKASTPAQTRDPSSLVAVTRSISHAASLSSSANPKQAEPADPRMEAGQSGQGKREERREEGEEGSLSPVDALPGGETEKERGASGSPHGERADVWMGTEASEQAAAAGEEAESSEGRESPSPFRRRRLSLSRSAEAKEDERERGKAIIAVDQETAVGLLRAQARGLESAEREERARGDDSTSSTRGREDATSESDGERARMKRNELPGRGERRLQRGDPRADQGLDRSCGDSQGQPHEGDVSLSSSSEFEDEGEGTNSPLLKDRQRRHLSLSQSAAVASVDTPEDDGEERGLTSVKVAAAAAGGSSAEGGNGGREAGGAQASEQKKQGDSVATQSKQANSRTARRLSVAGLSSERTQDNFEDKKVEKHGQAAQQDSLSQFGIGMCCKKGFKPESPNQDDFFIIKVDKWCLYGAFDGHGPFGHDVSNYVQRELPARLLYGEPPFLSSPLRALHASFTKVHNELEDQTDAIPSGGQGIDCSMSGTTATVVLHIHAQKKLFVAHVGDSRAVIGRREPPFRLLSSTGRQVQGRPSWEGAGHGSPDPLQASRDAGAERGDRSLIRLRAMDLTVDHKPTNELEKQRIIKSGGQVRRLEGDVPHRVFLKNRLFPGLAMSRAIGDTIATQAGVIPDPEVREYQLVDGRDEFLLICSDGVWEFISSQEAVNMVGSFGRERVSFLSDPRRRKRGFDASSRAPGVVSIDACRER</sequence>
<dbReference type="CDD" id="cd00143">
    <property type="entry name" value="PP2Cc"/>
    <property type="match status" value="1"/>
</dbReference>
<dbReference type="InterPro" id="IPR036457">
    <property type="entry name" value="PPM-type-like_dom_sf"/>
</dbReference>